<dbReference type="KEGG" id="spii:G7077_09230"/>
<evidence type="ECO:0000313" key="2">
    <source>
        <dbReference type="EMBL" id="QIK80040.1"/>
    </source>
</evidence>
<evidence type="ECO:0000313" key="3">
    <source>
        <dbReference type="Proteomes" id="UP000503222"/>
    </source>
</evidence>
<organism evidence="2 3">
    <name type="scientific">Sphingomonas piscis</name>
    <dbReference type="NCBI Taxonomy" id="2714943"/>
    <lineage>
        <taxon>Bacteria</taxon>
        <taxon>Pseudomonadati</taxon>
        <taxon>Pseudomonadota</taxon>
        <taxon>Alphaproteobacteria</taxon>
        <taxon>Sphingomonadales</taxon>
        <taxon>Sphingomonadaceae</taxon>
        <taxon>Sphingomonas</taxon>
    </lineage>
</organism>
<dbReference type="PROSITE" id="PS50830">
    <property type="entry name" value="TNASE_3"/>
    <property type="match status" value="1"/>
</dbReference>
<dbReference type="InterPro" id="IPR035437">
    <property type="entry name" value="SNase_OB-fold_sf"/>
</dbReference>
<dbReference type="Gene3D" id="2.40.50.90">
    <property type="match status" value="1"/>
</dbReference>
<name>A0A6G7YTH2_9SPHN</name>
<protein>
    <submittedName>
        <fullName evidence="2">Thermonuclease family protein</fullName>
    </submittedName>
</protein>
<reference evidence="2 3" key="1">
    <citation type="submission" date="2020-03" db="EMBL/GenBank/DDBJ databases">
        <title>Sphingomonas sp. nov., isolated from fish.</title>
        <authorList>
            <person name="Hyun D.-W."/>
            <person name="Bae J.-W."/>
        </authorList>
    </citation>
    <scope>NUCLEOTIDE SEQUENCE [LARGE SCALE GENOMIC DNA]</scope>
    <source>
        <strain evidence="2 3">HDW15B</strain>
    </source>
</reference>
<evidence type="ECO:0000259" key="1">
    <source>
        <dbReference type="PROSITE" id="PS50830"/>
    </source>
</evidence>
<proteinExistence type="predicted"/>
<dbReference type="AlphaFoldDB" id="A0A6G7YTH2"/>
<keyword evidence="3" id="KW-1185">Reference proteome</keyword>
<dbReference type="Proteomes" id="UP000503222">
    <property type="component" value="Chromosome"/>
</dbReference>
<accession>A0A6G7YTH2</accession>
<dbReference type="SUPFAM" id="SSF50199">
    <property type="entry name" value="Staphylococcal nuclease"/>
    <property type="match status" value="1"/>
</dbReference>
<gene>
    <name evidence="2" type="ORF">G7077_09230</name>
</gene>
<feature type="domain" description="TNase-like" evidence="1">
    <location>
        <begin position="25"/>
        <end position="115"/>
    </location>
</feature>
<sequence>MRTNPTTSSRQAFGACKWGGGTNCVVDGDTIFLDGQKIRIAGIDAPETHDYGCDSELALGERAAGRLQQLVNSGAITLTSIDRDEDVYGRKLRNVAVDGRDVGETLIAEGLAREYGGGRRSWCS</sequence>
<dbReference type="EMBL" id="CP049869">
    <property type="protein sequence ID" value="QIK80040.1"/>
    <property type="molecule type" value="Genomic_DNA"/>
</dbReference>
<dbReference type="InterPro" id="IPR016071">
    <property type="entry name" value="Staphylococal_nuclease_OB-fold"/>
</dbReference>
<dbReference type="Pfam" id="PF00565">
    <property type="entry name" value="SNase"/>
    <property type="match status" value="1"/>
</dbReference>